<dbReference type="Proteomes" id="UP001142648">
    <property type="component" value="Unassembled WGS sequence"/>
</dbReference>
<protein>
    <submittedName>
        <fullName evidence="1">FixH family protein</fullName>
    </submittedName>
</protein>
<dbReference type="EMBL" id="JAOAMV010000007">
    <property type="protein sequence ID" value="MCT2559885.1"/>
    <property type="molecule type" value="Genomic_DNA"/>
</dbReference>
<accession>A0A9X2W4H5</accession>
<reference evidence="1" key="1">
    <citation type="submission" date="2022-09" db="EMBL/GenBank/DDBJ databases">
        <title>The genome sequence of Tsuneonella sp. YG55.</title>
        <authorList>
            <person name="Liu Y."/>
        </authorList>
    </citation>
    <scope>NUCLEOTIDE SEQUENCE</scope>
    <source>
        <strain evidence="1">YG55</strain>
    </source>
</reference>
<proteinExistence type="predicted"/>
<dbReference type="RefSeq" id="WP_259962910.1">
    <property type="nucleotide sequence ID" value="NZ_JAOAMV010000007.1"/>
</dbReference>
<evidence type="ECO:0000313" key="2">
    <source>
        <dbReference type="Proteomes" id="UP001142648"/>
    </source>
</evidence>
<dbReference type="Pfam" id="PF05751">
    <property type="entry name" value="FixH"/>
    <property type="match status" value="1"/>
</dbReference>
<evidence type="ECO:0000313" key="1">
    <source>
        <dbReference type="EMBL" id="MCT2559885.1"/>
    </source>
</evidence>
<sequence length="148" mass="15617">MKNAFDGRHMAAILVAGFAVVISVNLGAAVIAKRTFGGIVVENSYAASQDFNGWLEEAARERALGWRVEPARRADGRVALALTGIPAGARIAGSARHPLGRVPDTALHFLPAPDGSAVSDEPLPPGRWILRVTVQADGKRFRSEGPLG</sequence>
<gene>
    <name evidence="1" type="ORF">N0B51_12950</name>
</gene>
<name>A0A9X2W4H5_9SPHN</name>
<comment type="caution">
    <text evidence="1">The sequence shown here is derived from an EMBL/GenBank/DDBJ whole genome shotgun (WGS) entry which is preliminary data.</text>
</comment>
<dbReference type="InterPro" id="IPR008620">
    <property type="entry name" value="FixH"/>
</dbReference>
<keyword evidence="2" id="KW-1185">Reference proteome</keyword>
<dbReference type="AlphaFoldDB" id="A0A9X2W4H5"/>
<organism evidence="1 2">
    <name type="scientific">Tsuneonella litorea</name>
    <dbReference type="NCBI Taxonomy" id="2976475"/>
    <lineage>
        <taxon>Bacteria</taxon>
        <taxon>Pseudomonadati</taxon>
        <taxon>Pseudomonadota</taxon>
        <taxon>Alphaproteobacteria</taxon>
        <taxon>Sphingomonadales</taxon>
        <taxon>Erythrobacteraceae</taxon>
        <taxon>Tsuneonella</taxon>
    </lineage>
</organism>